<keyword evidence="6 10" id="KW-1133">Transmembrane helix</keyword>
<dbReference type="SMART" id="SM00116">
    <property type="entry name" value="CBS"/>
    <property type="match status" value="2"/>
</dbReference>
<dbReference type="PROSITE" id="PS51846">
    <property type="entry name" value="CNNM"/>
    <property type="match status" value="1"/>
</dbReference>
<evidence type="ECO:0000256" key="8">
    <source>
        <dbReference type="ARBA" id="ARBA00023136"/>
    </source>
</evidence>
<evidence type="ECO:0000256" key="11">
    <source>
        <dbReference type="SAM" id="MobiDB-lite"/>
    </source>
</evidence>
<dbReference type="EMBL" id="CP036402">
    <property type="protein sequence ID" value="QBI22126.1"/>
    <property type="molecule type" value="Genomic_DNA"/>
</dbReference>
<gene>
    <name evidence="15" type="ORF">ER308_18975</name>
</gene>
<dbReference type="Proteomes" id="UP000291469">
    <property type="component" value="Chromosome"/>
</dbReference>
<dbReference type="Pfam" id="PF01595">
    <property type="entry name" value="CNNM"/>
    <property type="match status" value="1"/>
</dbReference>
<proteinExistence type="inferred from homology"/>
<reference evidence="15 16" key="1">
    <citation type="submission" date="2019-01" db="EMBL/GenBank/DDBJ databases">
        <title>Egibacter rhizosphaerae EGI 80759T.</title>
        <authorList>
            <person name="Chen D.-D."/>
            <person name="Tian Y."/>
            <person name="Jiao J.-Y."/>
            <person name="Zhang X.-T."/>
            <person name="Zhang Y.-G."/>
            <person name="Zhang Y."/>
            <person name="Xiao M."/>
            <person name="Shu W.-S."/>
            <person name="Li W.-J."/>
        </authorList>
    </citation>
    <scope>NUCLEOTIDE SEQUENCE [LARGE SCALE GENOMIC DNA]</scope>
    <source>
        <strain evidence="15 16">EGI 80759</strain>
    </source>
</reference>
<feature type="domain" description="CBS" evidence="13">
    <location>
        <begin position="227"/>
        <end position="286"/>
    </location>
</feature>
<dbReference type="Pfam" id="PF00571">
    <property type="entry name" value="CBS"/>
    <property type="match status" value="1"/>
</dbReference>
<evidence type="ECO:0000259" key="13">
    <source>
        <dbReference type="PROSITE" id="PS51371"/>
    </source>
</evidence>
<dbReference type="OrthoDB" id="110231at2"/>
<dbReference type="InterPro" id="IPR036318">
    <property type="entry name" value="FAD-bd_PCMH-like_sf"/>
</dbReference>
<feature type="transmembrane region" description="Helical" evidence="12">
    <location>
        <begin position="64"/>
        <end position="84"/>
    </location>
</feature>
<evidence type="ECO:0000256" key="2">
    <source>
        <dbReference type="ARBA" id="ARBA00006337"/>
    </source>
</evidence>
<evidence type="ECO:0000256" key="12">
    <source>
        <dbReference type="SAM" id="Phobius"/>
    </source>
</evidence>
<dbReference type="InterPro" id="IPR002550">
    <property type="entry name" value="CNNM"/>
</dbReference>
<evidence type="ECO:0000256" key="5">
    <source>
        <dbReference type="ARBA" id="ARBA00022737"/>
    </source>
</evidence>
<dbReference type="SUPFAM" id="SSF56176">
    <property type="entry name" value="FAD-binding/transporter-associated domain-like"/>
    <property type="match status" value="1"/>
</dbReference>
<dbReference type="InterPro" id="IPR044751">
    <property type="entry name" value="Ion_transp-like_CBS"/>
</dbReference>
<name>A0A411YLM6_9ACTN</name>
<keyword evidence="4 10" id="KW-0812">Transmembrane</keyword>
<dbReference type="InterPro" id="IPR051676">
    <property type="entry name" value="UPF0053_domain"/>
</dbReference>
<sequence length="465" mass="48481">MQLGAAAELGLGLGAVAVLILLNGYFVAAEFAYVAVRRTRLAEAASAGDRVAERALRVLGRLSFMLSGAQLGITATSLLVGFIAEPTLGRAVRPLLDAVGLPQQTSIAVSLGVGLIVATGVQMVLGELAPKNLAIARPEPLARGLSGITLVFLTVAGPVIRVFDGASNLFLRLVRVEPAQELHVAVSSEELERIIATSGEQGSLTQTQTALLDRALDFQELDAEAAMVPRPHVSAIQYDASGADLLEAVRSSGHSRLLVTDGGLDNVRGVVQVKDLLRVRPEERATTPVAHLAADPVVVPETAPLPTLLGQLRAAHTQLAVVVDEHGGTAGVVTLEDIVEELVGDIRDEHDPTEAPPRQWPDGSMSLPGSWRVDEAERAAGLTLPVGDYDTVSGLVMAQLDRIPQPGDVIDVAGARLFVERVDGHAVGSVRLTATPPEGPENAGGPEDTGGPKNTGGPEDTENAP</sequence>
<evidence type="ECO:0000259" key="14">
    <source>
        <dbReference type="PROSITE" id="PS51846"/>
    </source>
</evidence>
<evidence type="ECO:0000256" key="7">
    <source>
        <dbReference type="ARBA" id="ARBA00023122"/>
    </source>
</evidence>
<feature type="transmembrane region" description="Helical" evidence="12">
    <location>
        <begin position="141"/>
        <end position="163"/>
    </location>
</feature>
<evidence type="ECO:0000256" key="6">
    <source>
        <dbReference type="ARBA" id="ARBA00022989"/>
    </source>
</evidence>
<feature type="domain" description="CBS" evidence="13">
    <location>
        <begin position="292"/>
        <end position="349"/>
    </location>
</feature>
<feature type="region of interest" description="Disordered" evidence="11">
    <location>
        <begin position="429"/>
        <end position="465"/>
    </location>
</feature>
<evidence type="ECO:0000313" key="15">
    <source>
        <dbReference type="EMBL" id="QBI22126.1"/>
    </source>
</evidence>
<dbReference type="Gene3D" id="3.30.465.10">
    <property type="match status" value="1"/>
</dbReference>
<dbReference type="CDD" id="cd04590">
    <property type="entry name" value="CBS_pair_CorC_HlyC_assoc"/>
    <property type="match status" value="1"/>
</dbReference>
<dbReference type="Pfam" id="PF03471">
    <property type="entry name" value="CorC_HlyC"/>
    <property type="match status" value="1"/>
</dbReference>
<dbReference type="GO" id="GO:0050660">
    <property type="term" value="F:flavin adenine dinucleotide binding"/>
    <property type="evidence" value="ECO:0007669"/>
    <property type="project" value="InterPro"/>
</dbReference>
<evidence type="ECO:0000256" key="3">
    <source>
        <dbReference type="ARBA" id="ARBA00022475"/>
    </source>
</evidence>
<keyword evidence="16" id="KW-1185">Reference proteome</keyword>
<dbReference type="InterPro" id="IPR046342">
    <property type="entry name" value="CBS_dom_sf"/>
</dbReference>
<dbReference type="PANTHER" id="PTHR43099:SF6">
    <property type="entry name" value="UPF0053 PROTEIN RV1842C"/>
    <property type="match status" value="1"/>
</dbReference>
<dbReference type="InterPro" id="IPR005170">
    <property type="entry name" value="Transptr-assoc_dom"/>
</dbReference>
<feature type="domain" description="CNNM transmembrane" evidence="14">
    <location>
        <begin position="5"/>
        <end position="209"/>
    </location>
</feature>
<keyword evidence="8 10" id="KW-0472">Membrane</keyword>
<dbReference type="InterPro" id="IPR016169">
    <property type="entry name" value="FAD-bd_PCMH_sub2"/>
</dbReference>
<dbReference type="InterPro" id="IPR000644">
    <property type="entry name" value="CBS_dom"/>
</dbReference>
<dbReference type="RefSeq" id="WP_131157114.1">
    <property type="nucleotide sequence ID" value="NZ_CP036402.1"/>
</dbReference>
<protein>
    <submittedName>
        <fullName evidence="15">HlyC/CorC family transporter</fullName>
    </submittedName>
</protein>
<keyword evidence="5" id="KW-0677">Repeat</keyword>
<feature type="transmembrane region" description="Helical" evidence="12">
    <location>
        <begin position="104"/>
        <end position="129"/>
    </location>
</feature>
<evidence type="ECO:0000313" key="16">
    <source>
        <dbReference type="Proteomes" id="UP000291469"/>
    </source>
</evidence>
<accession>A0A411YLM6</accession>
<evidence type="ECO:0000256" key="9">
    <source>
        <dbReference type="PROSITE-ProRule" id="PRU00703"/>
    </source>
</evidence>
<keyword evidence="7 9" id="KW-0129">CBS domain</keyword>
<evidence type="ECO:0000256" key="4">
    <source>
        <dbReference type="ARBA" id="ARBA00022692"/>
    </source>
</evidence>
<dbReference type="GO" id="GO:0005886">
    <property type="term" value="C:plasma membrane"/>
    <property type="evidence" value="ECO:0007669"/>
    <property type="project" value="UniProtKB-SubCell"/>
</dbReference>
<feature type="transmembrane region" description="Helical" evidence="12">
    <location>
        <begin position="12"/>
        <end position="36"/>
    </location>
</feature>
<organism evidence="15 16">
    <name type="scientific">Egibacter rhizosphaerae</name>
    <dbReference type="NCBI Taxonomy" id="1670831"/>
    <lineage>
        <taxon>Bacteria</taxon>
        <taxon>Bacillati</taxon>
        <taxon>Actinomycetota</taxon>
        <taxon>Nitriliruptoria</taxon>
        <taxon>Egibacterales</taxon>
        <taxon>Egibacteraceae</taxon>
        <taxon>Egibacter</taxon>
    </lineage>
</organism>
<dbReference type="AlphaFoldDB" id="A0A411YLM6"/>
<dbReference type="KEGG" id="erz:ER308_18975"/>
<dbReference type="PANTHER" id="PTHR43099">
    <property type="entry name" value="UPF0053 PROTEIN YRKA"/>
    <property type="match status" value="1"/>
</dbReference>
<evidence type="ECO:0000256" key="1">
    <source>
        <dbReference type="ARBA" id="ARBA00004651"/>
    </source>
</evidence>
<keyword evidence="3" id="KW-1003">Cell membrane</keyword>
<evidence type="ECO:0000256" key="10">
    <source>
        <dbReference type="PROSITE-ProRule" id="PRU01193"/>
    </source>
</evidence>
<dbReference type="SUPFAM" id="SSF54631">
    <property type="entry name" value="CBS-domain pair"/>
    <property type="match status" value="1"/>
</dbReference>
<dbReference type="PROSITE" id="PS51371">
    <property type="entry name" value="CBS"/>
    <property type="match status" value="2"/>
</dbReference>
<dbReference type="Gene3D" id="3.10.580.10">
    <property type="entry name" value="CBS-domain"/>
    <property type="match status" value="1"/>
</dbReference>
<comment type="similarity">
    <text evidence="2">Belongs to the UPF0053 family.</text>
</comment>
<comment type="subcellular location">
    <subcellularLocation>
        <location evidence="1">Cell membrane</location>
        <topology evidence="1">Multi-pass membrane protein</topology>
    </subcellularLocation>
</comment>
<dbReference type="SMART" id="SM01091">
    <property type="entry name" value="CorC_HlyC"/>
    <property type="match status" value="1"/>
</dbReference>